<dbReference type="InterPro" id="IPR010992">
    <property type="entry name" value="IHF-like_DNA-bd_dom_sf"/>
</dbReference>
<dbReference type="EMBL" id="DXEL01000085">
    <property type="protein sequence ID" value="HIX75846.1"/>
    <property type="molecule type" value="Genomic_DNA"/>
</dbReference>
<dbReference type="SUPFAM" id="SSF47729">
    <property type="entry name" value="IHF-like DNA-binding proteins"/>
    <property type="match status" value="1"/>
</dbReference>
<sequence length="145" mass="16209">MPIKYKLIQRKNFAKDAQPDDKLYYASILSNGTVPFDEICESISEETAMTSAEVKGCFDRMVRLLVRHLREGRNVQMGELGSFRMTLGSLGVETESEFNAATMMKRPSIVFTAGKALQEMRDRVTYIRVKENDSETSEGGTPGGV</sequence>
<dbReference type="Gene3D" id="4.10.520.10">
    <property type="entry name" value="IHF-like DNA-binding proteins"/>
    <property type="match status" value="1"/>
</dbReference>
<evidence type="ECO:0000259" key="2">
    <source>
        <dbReference type="Pfam" id="PF18291"/>
    </source>
</evidence>
<protein>
    <submittedName>
        <fullName evidence="3">HU family DNA-binding protein</fullName>
    </submittedName>
</protein>
<accession>A0A9D1XB10</accession>
<proteinExistence type="predicted"/>
<evidence type="ECO:0000313" key="3">
    <source>
        <dbReference type="EMBL" id="HIX75846.1"/>
    </source>
</evidence>
<dbReference type="AlphaFoldDB" id="A0A9D1XB10"/>
<evidence type="ECO:0000313" key="4">
    <source>
        <dbReference type="Proteomes" id="UP000886740"/>
    </source>
</evidence>
<dbReference type="Pfam" id="PF18291">
    <property type="entry name" value="HU-HIG"/>
    <property type="match status" value="1"/>
</dbReference>
<dbReference type="Proteomes" id="UP000886740">
    <property type="component" value="Unassembled WGS sequence"/>
</dbReference>
<name>A0A9D1XB10_9BACT</name>
<comment type="caution">
    <text evidence="3">The sequence shown here is derived from an EMBL/GenBank/DDBJ whole genome shotgun (WGS) entry which is preliminary data.</text>
</comment>
<dbReference type="GO" id="GO:0003677">
    <property type="term" value="F:DNA binding"/>
    <property type="evidence" value="ECO:0007669"/>
    <property type="project" value="UniProtKB-KW"/>
</dbReference>
<dbReference type="NCBIfam" id="TIGR01201">
    <property type="entry name" value="HU_rel"/>
    <property type="match status" value="1"/>
</dbReference>
<feature type="domain" description="HU" evidence="2">
    <location>
        <begin position="1"/>
        <end position="123"/>
    </location>
</feature>
<dbReference type="InterPro" id="IPR005902">
    <property type="entry name" value="HU_DNA-bd_put"/>
</dbReference>
<reference evidence="3" key="1">
    <citation type="journal article" date="2021" name="PeerJ">
        <title>Extensive microbial diversity within the chicken gut microbiome revealed by metagenomics and culture.</title>
        <authorList>
            <person name="Gilroy R."/>
            <person name="Ravi A."/>
            <person name="Getino M."/>
            <person name="Pursley I."/>
            <person name="Horton D.L."/>
            <person name="Alikhan N.F."/>
            <person name="Baker D."/>
            <person name="Gharbi K."/>
            <person name="Hall N."/>
            <person name="Watson M."/>
            <person name="Adriaenssens E.M."/>
            <person name="Foster-Nyarko E."/>
            <person name="Jarju S."/>
            <person name="Secka A."/>
            <person name="Antonio M."/>
            <person name="Oren A."/>
            <person name="Chaudhuri R.R."/>
            <person name="La Ragione R."/>
            <person name="Hildebrand F."/>
            <person name="Pallen M.J."/>
        </authorList>
    </citation>
    <scope>NUCLEOTIDE SEQUENCE</scope>
    <source>
        <strain evidence="3">ChiGjej6B6-14162</strain>
    </source>
</reference>
<evidence type="ECO:0000256" key="1">
    <source>
        <dbReference type="ARBA" id="ARBA00023125"/>
    </source>
</evidence>
<reference evidence="3" key="2">
    <citation type="submission" date="2021-04" db="EMBL/GenBank/DDBJ databases">
        <authorList>
            <person name="Gilroy R."/>
        </authorList>
    </citation>
    <scope>NUCLEOTIDE SEQUENCE</scope>
    <source>
        <strain evidence="3">ChiGjej6B6-14162</strain>
    </source>
</reference>
<organism evidence="3 4">
    <name type="scientific">Candidatus Parabacteroides intestinipullorum</name>
    <dbReference type="NCBI Taxonomy" id="2838723"/>
    <lineage>
        <taxon>Bacteria</taxon>
        <taxon>Pseudomonadati</taxon>
        <taxon>Bacteroidota</taxon>
        <taxon>Bacteroidia</taxon>
        <taxon>Bacteroidales</taxon>
        <taxon>Tannerellaceae</taxon>
        <taxon>Parabacteroides</taxon>
    </lineage>
</organism>
<keyword evidence="1 3" id="KW-0238">DNA-binding</keyword>
<gene>
    <name evidence="3" type="ORF">H9977_12560</name>
</gene>
<dbReference type="InterPro" id="IPR041607">
    <property type="entry name" value="HU-HIG"/>
</dbReference>